<organism evidence="4 5">
    <name type="scientific">Botrimarina colliarenosi</name>
    <dbReference type="NCBI Taxonomy" id="2528001"/>
    <lineage>
        <taxon>Bacteria</taxon>
        <taxon>Pseudomonadati</taxon>
        <taxon>Planctomycetota</taxon>
        <taxon>Planctomycetia</taxon>
        <taxon>Pirellulales</taxon>
        <taxon>Lacipirellulaceae</taxon>
        <taxon>Botrimarina</taxon>
    </lineage>
</organism>
<protein>
    <recommendedName>
        <fullName evidence="6">DUF4832 domain-containing protein</fullName>
    </recommendedName>
</protein>
<dbReference type="Proteomes" id="UP000317421">
    <property type="component" value="Unassembled WGS sequence"/>
</dbReference>
<feature type="signal peptide" evidence="1">
    <location>
        <begin position="1"/>
        <end position="23"/>
    </location>
</feature>
<evidence type="ECO:0000313" key="5">
    <source>
        <dbReference type="Proteomes" id="UP000317421"/>
    </source>
</evidence>
<comment type="caution">
    <text evidence="4">The sequence shown here is derived from an EMBL/GenBank/DDBJ whole genome shotgun (WGS) entry which is preliminary data.</text>
</comment>
<feature type="chain" id="PRO_5022721725" description="DUF4832 domain-containing protein" evidence="1">
    <location>
        <begin position="24"/>
        <end position="549"/>
    </location>
</feature>
<dbReference type="EMBL" id="SJPR01000001">
    <property type="protein sequence ID" value="TWT99829.1"/>
    <property type="molecule type" value="Genomic_DNA"/>
</dbReference>
<dbReference type="PROSITE" id="PS51257">
    <property type="entry name" value="PROKAR_LIPOPROTEIN"/>
    <property type="match status" value="1"/>
</dbReference>
<evidence type="ECO:0000259" key="2">
    <source>
        <dbReference type="Pfam" id="PF16116"/>
    </source>
</evidence>
<sequence length="549" mass="58983" precursor="true">MRISSTVLLVAAIGCLAAPPAGAQGPAQTIAYQANTAEFLNPERGFMRFSNLLDPWNYANIRAQGATIVYGGVTASAFRNQALSTGFLNQIQAGFDAARESGLKVKFRFNYNNDGGADAPKSVILGHIQQLQPLWEANKDVIFNIDAGFIGGWGEWHSSTNGLDNPTDRAEILAAILDALPVDRTVGIRTPHFKREIFSGSTTSETAVITAANAFDGSDLSRVGHLNDCFLASSSDFGTYVTPGWSRGRELAYIGGESRFVPHGGETCNNSSFCESGNAIGEMTTLHTDYLNLDYHPDVIQRWRDEGSFDEIQRRLGYRFELDEATLPVAVKPAGLMPISLTIDNVGFGELFNPRNVEVVLRHNTTGETSTVAIAVDPRWWSGGTTATVETGLLLPESLAEGEYTVALWMPDIEASLHDDPRYAVRFANDGVWEAATGFNLLTTSLVVDSETAGPLFVAPTLAEVVDPEMLELAGDFNFDGAVNAADYTVWRDQGLDSAAYASWQANYGAVLPPVGLATATPEPGAILLVFLGLTSLAARGATAPRRSS</sequence>
<evidence type="ECO:0008006" key="6">
    <source>
        <dbReference type="Google" id="ProtNLM"/>
    </source>
</evidence>
<evidence type="ECO:0000256" key="1">
    <source>
        <dbReference type="SAM" id="SignalP"/>
    </source>
</evidence>
<reference evidence="4 5" key="1">
    <citation type="submission" date="2019-02" db="EMBL/GenBank/DDBJ databases">
        <title>Deep-cultivation of Planctomycetes and their phenomic and genomic characterization uncovers novel biology.</title>
        <authorList>
            <person name="Wiegand S."/>
            <person name="Jogler M."/>
            <person name="Boedeker C."/>
            <person name="Pinto D."/>
            <person name="Vollmers J."/>
            <person name="Rivas-Marin E."/>
            <person name="Kohn T."/>
            <person name="Peeters S.H."/>
            <person name="Heuer A."/>
            <person name="Rast P."/>
            <person name="Oberbeckmann S."/>
            <person name="Bunk B."/>
            <person name="Jeske O."/>
            <person name="Meyerdierks A."/>
            <person name="Storesund J.E."/>
            <person name="Kallscheuer N."/>
            <person name="Luecker S."/>
            <person name="Lage O.M."/>
            <person name="Pohl T."/>
            <person name="Merkel B.J."/>
            <person name="Hornburger P."/>
            <person name="Mueller R.-W."/>
            <person name="Bruemmer F."/>
            <person name="Labrenz M."/>
            <person name="Spormann A.M."/>
            <person name="Op Den Camp H."/>
            <person name="Overmann J."/>
            <person name="Amann R."/>
            <person name="Jetten M.S.M."/>
            <person name="Mascher T."/>
            <person name="Medema M.H."/>
            <person name="Devos D.P."/>
            <person name="Kaster A.-K."/>
            <person name="Ovreas L."/>
            <person name="Rohde M."/>
            <person name="Galperin M.Y."/>
            <person name="Jogler C."/>
        </authorList>
    </citation>
    <scope>NUCLEOTIDE SEQUENCE [LARGE SCALE GENOMIC DNA]</scope>
    <source>
        <strain evidence="4 5">Pla108</strain>
    </source>
</reference>
<dbReference type="Pfam" id="PF16173">
    <property type="entry name" value="DUF4874"/>
    <property type="match status" value="1"/>
</dbReference>
<feature type="domain" description="DUF4832" evidence="2">
    <location>
        <begin position="222"/>
        <end position="429"/>
    </location>
</feature>
<accession>A0A5C6AJJ9</accession>
<dbReference type="InterPro" id="IPR032267">
    <property type="entry name" value="DUF4832"/>
</dbReference>
<name>A0A5C6AJJ9_9BACT</name>
<proteinExistence type="predicted"/>
<dbReference type="Pfam" id="PF16116">
    <property type="entry name" value="DUF4832"/>
    <property type="match status" value="1"/>
</dbReference>
<keyword evidence="5" id="KW-1185">Reference proteome</keyword>
<keyword evidence="1" id="KW-0732">Signal</keyword>
<dbReference type="RefSeq" id="WP_146443160.1">
    <property type="nucleotide sequence ID" value="NZ_SJPR01000001.1"/>
</dbReference>
<feature type="domain" description="DUF4874" evidence="3">
    <location>
        <begin position="41"/>
        <end position="192"/>
    </location>
</feature>
<evidence type="ECO:0000313" key="4">
    <source>
        <dbReference type="EMBL" id="TWT99829.1"/>
    </source>
</evidence>
<dbReference type="OrthoDB" id="9760654at2"/>
<evidence type="ECO:0000259" key="3">
    <source>
        <dbReference type="Pfam" id="PF16173"/>
    </source>
</evidence>
<gene>
    <name evidence="4" type="ORF">Pla108_07720</name>
</gene>
<dbReference type="InterPro" id="IPR032379">
    <property type="entry name" value="DUF4874"/>
</dbReference>
<dbReference type="AlphaFoldDB" id="A0A5C6AJJ9"/>